<dbReference type="PANTHER" id="PTHR48421:SF1">
    <property type="entry name" value="MYCBP-ASSOCIATED PROTEIN"/>
    <property type="match status" value="1"/>
</dbReference>
<gene>
    <name evidence="3" type="primary">LOC6903489</name>
</gene>
<feature type="compositionally biased region" description="Polar residues" evidence="1">
    <location>
        <begin position="18"/>
        <end position="28"/>
    </location>
</feature>
<dbReference type="Pfam" id="PF14646">
    <property type="entry name" value="MYCBPAP"/>
    <property type="match status" value="1"/>
</dbReference>
<dbReference type="PANTHER" id="PTHR48421">
    <property type="entry name" value="MYCBP-ASSOCIATED PROTEIN"/>
    <property type="match status" value="1"/>
</dbReference>
<dbReference type="AlphaFoldDB" id="A0A6I8UXQ2"/>
<organism evidence="2 3">
    <name type="scientific">Drosophila pseudoobscura pseudoobscura</name>
    <name type="common">Fruit fly</name>
    <dbReference type="NCBI Taxonomy" id="46245"/>
    <lineage>
        <taxon>Eukaryota</taxon>
        <taxon>Metazoa</taxon>
        <taxon>Ecdysozoa</taxon>
        <taxon>Arthropoda</taxon>
        <taxon>Hexapoda</taxon>
        <taxon>Insecta</taxon>
        <taxon>Pterygota</taxon>
        <taxon>Neoptera</taxon>
        <taxon>Endopterygota</taxon>
        <taxon>Diptera</taxon>
        <taxon>Brachycera</taxon>
        <taxon>Muscomorpha</taxon>
        <taxon>Ephydroidea</taxon>
        <taxon>Drosophilidae</taxon>
        <taxon>Drosophila</taxon>
        <taxon>Sophophora</taxon>
    </lineage>
</organism>
<dbReference type="ExpressionAtlas" id="A0A6I8UXQ2">
    <property type="expression patterns" value="baseline"/>
</dbReference>
<evidence type="ECO:0000313" key="3">
    <source>
        <dbReference type="RefSeq" id="XP_002132368.2"/>
    </source>
</evidence>
<dbReference type="RefSeq" id="XP_002132368.2">
    <property type="nucleotide sequence ID" value="XM_002132332.3"/>
</dbReference>
<dbReference type="InParanoid" id="A0A6I8UXQ2"/>
<accession>A0A6I8UXQ2</accession>
<dbReference type="Proteomes" id="UP000001819">
    <property type="component" value="Chromosome 4"/>
</dbReference>
<reference evidence="3" key="1">
    <citation type="submission" date="2025-08" db="UniProtKB">
        <authorList>
            <consortium name="RefSeq"/>
        </authorList>
    </citation>
    <scope>IDENTIFICATION</scope>
    <source>
        <strain evidence="3">MV-25-SWS-2005</strain>
        <tissue evidence="3">Whole body</tissue>
    </source>
</reference>
<dbReference type="InterPro" id="IPR032707">
    <property type="entry name" value="MYCBPAP"/>
</dbReference>
<keyword evidence="2" id="KW-1185">Reference proteome</keyword>
<evidence type="ECO:0000313" key="2">
    <source>
        <dbReference type="Proteomes" id="UP000001819"/>
    </source>
</evidence>
<dbReference type="KEGG" id="dpo:6903489"/>
<evidence type="ECO:0000256" key="1">
    <source>
        <dbReference type="SAM" id="MobiDB-lite"/>
    </source>
</evidence>
<evidence type="ECO:0008006" key="4">
    <source>
        <dbReference type="Google" id="ProtNLM"/>
    </source>
</evidence>
<proteinExistence type="predicted"/>
<feature type="region of interest" description="Disordered" evidence="1">
    <location>
        <begin position="1"/>
        <end position="31"/>
    </location>
</feature>
<sequence>MTDQISMDDAAGPRKSRGQPNVHNQWDTLMNPDITDPLVLNNRTPTSMLSRKATTLVLPDFSRFTLANLASLPSDSAGDIETAQSHAVDQLTTPAPISKYTDRVVDDILQQIFEERRGDFTATSSHCDLAVVKWAKSKKELHVDARLKYWREMMQRRRKLQVRVQKLTGKVAAEVLFNRPATLENRNEQTVKRLLEYAERMKCQKLMVKTVSALREFRDPCTCTIIRELLETLPKAERDGYKDVEIIGLPDVTKRELLGREAMGQDLSRGWLKSNVLDERLEKRFGHICNVLDFFPDLDNLQVTGINIERLRRVPSTTFMGAPSLRTITNSSSLPCHEECEYESYTEYQTPSVEAAEVPQLGLRINKKDYIPGEGDEGLNECFEILIKFSCDPFQRSAQHILQLTNIGQQTLSFAWKQGVYYYNRGSLLLAKDNEFLFDLDSFRLTYGETRNIIVMYQPRKVSMAVELWFLSVDPRIFCSNKESLLVRLHGCCTTPKEYRAKLRELRCIPICKANTEEVNQITTRLGTISPLVVPPPACCPYDRTLDEREIFNALNPGHHCCRFDDLEVLKGLHQQLKKPRERPWDLRLDTIKEYIMRIETLEDREKLFILYMDILANMLEPSCSLDDIRQMDTQKQRSRFIYVRGVICNGIEEWEDLMCTIEESFFKPELQRYYITLLQQLQEEEEGDEPVQDLSTLTTLSPADLEKLLEVYAEEELDEEKIKSIVLSKLYHSKYFRDTLFIQTYSHLCNIAEDIVSVIESTDVVPI</sequence>
<protein>
    <recommendedName>
        <fullName evidence="4">MYCBP-associated protein</fullName>
    </recommendedName>
</protein>
<name>A0A6I8UXQ2_DROPS</name>